<dbReference type="OrthoDB" id="9983171at2759"/>
<keyword evidence="2" id="KW-0106">Calcium</keyword>
<name>A0A813U0T6_9BILA</name>
<dbReference type="GO" id="GO:0005509">
    <property type="term" value="F:calcium ion binding"/>
    <property type="evidence" value="ECO:0007669"/>
    <property type="project" value="InterPro"/>
</dbReference>
<reference evidence="4" key="1">
    <citation type="submission" date="2021-02" db="EMBL/GenBank/DDBJ databases">
        <authorList>
            <person name="Nowell W R."/>
        </authorList>
    </citation>
    <scope>NUCLEOTIDE SEQUENCE</scope>
</reference>
<proteinExistence type="predicted"/>
<keyword evidence="6" id="KW-1185">Reference proteome</keyword>
<dbReference type="InterPro" id="IPR011992">
    <property type="entry name" value="EF-hand-dom_pair"/>
</dbReference>
<dbReference type="SMART" id="SM00054">
    <property type="entry name" value="EFh"/>
    <property type="match status" value="3"/>
</dbReference>
<dbReference type="CDD" id="cd00051">
    <property type="entry name" value="EFh"/>
    <property type="match status" value="2"/>
</dbReference>
<dbReference type="Proteomes" id="UP000663829">
    <property type="component" value="Unassembled WGS sequence"/>
</dbReference>
<dbReference type="GO" id="GO:0016460">
    <property type="term" value="C:myosin II complex"/>
    <property type="evidence" value="ECO:0007669"/>
    <property type="project" value="TreeGrafter"/>
</dbReference>
<dbReference type="PANTHER" id="PTHR23048">
    <property type="entry name" value="MYOSIN LIGHT CHAIN 1, 3"/>
    <property type="match status" value="1"/>
</dbReference>
<feature type="domain" description="EF-hand" evidence="3">
    <location>
        <begin position="44"/>
        <end position="79"/>
    </location>
</feature>
<evidence type="ECO:0000313" key="5">
    <source>
        <dbReference type="EMBL" id="CAF3605461.1"/>
    </source>
</evidence>
<gene>
    <name evidence="4" type="ORF">GPM918_LOCUS4451</name>
    <name evidence="5" type="ORF">SRO942_LOCUS4452</name>
</gene>
<dbReference type="PROSITE" id="PS00018">
    <property type="entry name" value="EF_HAND_1"/>
    <property type="match status" value="3"/>
</dbReference>
<dbReference type="InterPro" id="IPR050230">
    <property type="entry name" value="CALM/Myosin/TropC-like"/>
</dbReference>
<comment type="caution">
    <text evidence="4">The sequence shown here is derived from an EMBL/GenBank/DDBJ whole genome shotgun (WGS) entry which is preliminary data.</text>
</comment>
<dbReference type="FunFam" id="1.10.238.10:FF:000527">
    <property type="entry name" value="Calmodulin-3"/>
    <property type="match status" value="1"/>
</dbReference>
<dbReference type="EMBL" id="CAJNOQ010000598">
    <property type="protein sequence ID" value="CAF0819137.1"/>
    <property type="molecule type" value="Genomic_DNA"/>
</dbReference>
<evidence type="ECO:0000313" key="6">
    <source>
        <dbReference type="Proteomes" id="UP000663829"/>
    </source>
</evidence>
<dbReference type="PROSITE" id="PS50222">
    <property type="entry name" value="EF_HAND_2"/>
    <property type="match status" value="3"/>
</dbReference>
<dbReference type="Proteomes" id="UP000681722">
    <property type="component" value="Unassembled WGS sequence"/>
</dbReference>
<dbReference type="AlphaFoldDB" id="A0A813U0T6"/>
<dbReference type="InterPro" id="IPR058904">
    <property type="entry name" value="PARP4_MVP-ID"/>
</dbReference>
<dbReference type="PANTHER" id="PTHR23048:SF0">
    <property type="entry name" value="CALMODULIN LIKE 3"/>
    <property type="match status" value="1"/>
</dbReference>
<dbReference type="Pfam" id="PF13499">
    <property type="entry name" value="EF-hand_7"/>
    <property type="match status" value="2"/>
</dbReference>
<evidence type="ECO:0000256" key="2">
    <source>
        <dbReference type="ARBA" id="ARBA00022837"/>
    </source>
</evidence>
<organism evidence="4 6">
    <name type="scientific">Didymodactylos carnosus</name>
    <dbReference type="NCBI Taxonomy" id="1234261"/>
    <lineage>
        <taxon>Eukaryota</taxon>
        <taxon>Metazoa</taxon>
        <taxon>Spiralia</taxon>
        <taxon>Gnathifera</taxon>
        <taxon>Rotifera</taxon>
        <taxon>Eurotatoria</taxon>
        <taxon>Bdelloidea</taxon>
        <taxon>Philodinida</taxon>
        <taxon>Philodinidae</taxon>
        <taxon>Didymodactylos</taxon>
    </lineage>
</organism>
<dbReference type="Pfam" id="PF26156">
    <property type="entry name" value="PARP4_MVP-ID"/>
    <property type="match status" value="1"/>
</dbReference>
<evidence type="ECO:0000256" key="1">
    <source>
        <dbReference type="ARBA" id="ARBA00022737"/>
    </source>
</evidence>
<dbReference type="SUPFAM" id="SSF47473">
    <property type="entry name" value="EF-hand"/>
    <property type="match status" value="1"/>
</dbReference>
<feature type="domain" description="EF-hand" evidence="3">
    <location>
        <begin position="8"/>
        <end position="43"/>
    </location>
</feature>
<keyword evidence="1" id="KW-0677">Repeat</keyword>
<feature type="domain" description="EF-hand" evidence="3">
    <location>
        <begin position="81"/>
        <end position="116"/>
    </location>
</feature>
<evidence type="ECO:0000313" key="4">
    <source>
        <dbReference type="EMBL" id="CAF0819137.1"/>
    </source>
</evidence>
<dbReference type="Gene3D" id="1.10.238.10">
    <property type="entry name" value="EF-hand"/>
    <property type="match status" value="2"/>
</dbReference>
<dbReference type="InterPro" id="IPR018247">
    <property type="entry name" value="EF_Hand_1_Ca_BS"/>
</dbReference>
<accession>A0A813U0T6</accession>
<dbReference type="EMBL" id="CAJOBC010000598">
    <property type="protein sequence ID" value="CAF3605461.1"/>
    <property type="molecule type" value="Genomic_DNA"/>
</dbReference>
<protein>
    <recommendedName>
        <fullName evidence="3">EF-hand domain-containing protein</fullName>
    </recommendedName>
</protein>
<dbReference type="InterPro" id="IPR002048">
    <property type="entry name" value="EF_hand_dom"/>
</dbReference>
<sequence length="306" mass="35008">MADQLTEEQIAEFKEAFSLFDKDGDGTITTKELGTVMRSLGQNPTEAELQDMINEVDADGNGTIDFPEFLTMMARKMKDTDSEEEIREAFRVFDKDGNGFISAAELRVWEKLTDEEVDEMIREADIDGYVDGHSNSTDPSGQGNALLSSMKNTPLTDSLVNNVFQLQNDDGSFTFSDDLQKLFNVNFKDVEEKLKQNGLNSLPEEKQKEINNLICTASILFYFLYHSQKTQFPIEFQVIKDFIEKARKELETFSLKDDPTVQLYVQKGEKAVDYVIKMRDTYAEECKKLQLSTWEEYVQHLMALHG</sequence>
<evidence type="ECO:0000259" key="3">
    <source>
        <dbReference type="PROSITE" id="PS50222"/>
    </source>
</evidence>